<evidence type="ECO:0000256" key="1">
    <source>
        <dbReference type="SAM" id="MobiDB-lite"/>
    </source>
</evidence>
<feature type="signal peptide" evidence="2">
    <location>
        <begin position="1"/>
        <end position="35"/>
    </location>
</feature>
<gene>
    <name evidence="3" type="ORF">F5878DRAFT_215356</name>
</gene>
<feature type="compositionally biased region" description="Low complexity" evidence="1">
    <location>
        <begin position="38"/>
        <end position="50"/>
    </location>
</feature>
<sequence length="146" mass="15813">MIINLSIPTASTMTRSAHRLRVMLILVMISSGTLAAPISGPSSSSALHPSDVQAIQPPSAEQNSLPEGLQLGRSEAHVKVRRADAAPSTKSVDLDPCTKLWNYWDPHTIGNSAFGARTPEQQVKTNIDSMNDIIDQHSNHYSEEEA</sequence>
<organism evidence="3 4">
    <name type="scientific">Lentinula raphanica</name>
    <dbReference type="NCBI Taxonomy" id="153919"/>
    <lineage>
        <taxon>Eukaryota</taxon>
        <taxon>Fungi</taxon>
        <taxon>Dikarya</taxon>
        <taxon>Basidiomycota</taxon>
        <taxon>Agaricomycotina</taxon>
        <taxon>Agaricomycetes</taxon>
        <taxon>Agaricomycetidae</taxon>
        <taxon>Agaricales</taxon>
        <taxon>Marasmiineae</taxon>
        <taxon>Omphalotaceae</taxon>
        <taxon>Lentinula</taxon>
    </lineage>
</organism>
<evidence type="ECO:0000313" key="3">
    <source>
        <dbReference type="EMBL" id="KAJ3843895.1"/>
    </source>
</evidence>
<dbReference type="EMBL" id="MU805965">
    <property type="protein sequence ID" value="KAJ3843895.1"/>
    <property type="molecule type" value="Genomic_DNA"/>
</dbReference>
<evidence type="ECO:0000256" key="2">
    <source>
        <dbReference type="SAM" id="SignalP"/>
    </source>
</evidence>
<accession>A0AA38PJR4</accession>
<keyword evidence="4" id="KW-1185">Reference proteome</keyword>
<name>A0AA38PJR4_9AGAR</name>
<evidence type="ECO:0000313" key="4">
    <source>
        <dbReference type="Proteomes" id="UP001163846"/>
    </source>
</evidence>
<keyword evidence="2" id="KW-0732">Signal</keyword>
<comment type="caution">
    <text evidence="3">The sequence shown here is derived from an EMBL/GenBank/DDBJ whole genome shotgun (WGS) entry which is preliminary data.</text>
</comment>
<reference evidence="3" key="1">
    <citation type="submission" date="2022-08" db="EMBL/GenBank/DDBJ databases">
        <authorList>
            <consortium name="DOE Joint Genome Institute"/>
            <person name="Min B."/>
            <person name="Riley R."/>
            <person name="Sierra-Patev S."/>
            <person name="Naranjo-Ortiz M."/>
            <person name="Looney B."/>
            <person name="Konkel Z."/>
            <person name="Slot J.C."/>
            <person name="Sakamoto Y."/>
            <person name="Steenwyk J.L."/>
            <person name="Rokas A."/>
            <person name="Carro J."/>
            <person name="Camarero S."/>
            <person name="Ferreira P."/>
            <person name="Molpeceres G."/>
            <person name="Ruiz-Duenas F.J."/>
            <person name="Serrano A."/>
            <person name="Henrissat B."/>
            <person name="Drula E."/>
            <person name="Hughes K.W."/>
            <person name="Mata J.L."/>
            <person name="Ishikawa N.K."/>
            <person name="Vargas-Isla R."/>
            <person name="Ushijima S."/>
            <person name="Smith C.A."/>
            <person name="Ahrendt S."/>
            <person name="Andreopoulos W."/>
            <person name="He G."/>
            <person name="Labutti K."/>
            <person name="Lipzen A."/>
            <person name="Ng V."/>
            <person name="Sandor L."/>
            <person name="Barry K."/>
            <person name="Martinez A.T."/>
            <person name="Xiao Y."/>
            <person name="Gibbons J.G."/>
            <person name="Terashima K."/>
            <person name="Hibbett D.S."/>
            <person name="Grigoriev I.V."/>
        </authorList>
    </citation>
    <scope>NUCLEOTIDE SEQUENCE</scope>
    <source>
        <strain evidence="3">TFB9207</strain>
    </source>
</reference>
<dbReference type="Proteomes" id="UP001163846">
    <property type="component" value="Unassembled WGS sequence"/>
</dbReference>
<feature type="region of interest" description="Disordered" evidence="1">
    <location>
        <begin position="38"/>
        <end position="67"/>
    </location>
</feature>
<protein>
    <submittedName>
        <fullName evidence="3">Uncharacterized protein</fullName>
    </submittedName>
</protein>
<feature type="chain" id="PRO_5041364298" evidence="2">
    <location>
        <begin position="36"/>
        <end position="146"/>
    </location>
</feature>
<dbReference type="AlphaFoldDB" id="A0AA38PJR4"/>
<proteinExistence type="predicted"/>